<sequence length="349" mass="38865">EIWRNSSHLLLSCVQTSGEERYCWEAPPPHLFPPPPPPTPPIPPPPIPPPPPPIPPTPPHLTVISYPGKEGFSPCLGHHYGTGYSANLRPAVYYSPSLDHTDNPQLGRSLLDSFQSQTKRHFQPLTRPDGSETLPCPSGQIRESGYLQLKTRPTANVSIQTEYKEHFVPYRPRPPVSQKHQLVGAQGESGFTEGTALQPNTFLPQCHMVNPRRTENSVMRHDFLPISFLQGSEMLPRLVSRVPRETGFTRDTLDPLACLVSVLPGSGTQKISSPADQKLIGMKELSGFILNSPNLKTLSHTPSDPSRVRTHYQSKFCDVPALEKLREGWTRGSIHKHRTNGYTGRDTDR</sequence>
<dbReference type="AlphaFoldDB" id="A0A8C7MXY2"/>
<dbReference type="PANTHER" id="PTHR34349:SF1">
    <property type="entry name" value="PROTEIN PHOSPHATASE 1 REGULATORY SUBUNIT 32"/>
    <property type="match status" value="1"/>
</dbReference>
<dbReference type="PANTHER" id="PTHR34349">
    <property type="entry name" value="PROTEIN PHOSPHATASE 1 REGULATORY SUBUNIT 32"/>
    <property type="match status" value="1"/>
</dbReference>
<dbReference type="InterPro" id="IPR031410">
    <property type="entry name" value="SAXO4"/>
</dbReference>
<evidence type="ECO:0000256" key="1">
    <source>
        <dbReference type="SAM" id="MobiDB-lite"/>
    </source>
</evidence>
<evidence type="ECO:0000313" key="3">
    <source>
        <dbReference type="Proteomes" id="UP000694557"/>
    </source>
</evidence>
<organism evidence="2 3">
    <name type="scientific">Oncorhynchus kisutch</name>
    <name type="common">Coho salmon</name>
    <name type="synonym">Salmo kisutch</name>
    <dbReference type="NCBI Taxonomy" id="8019"/>
    <lineage>
        <taxon>Eukaryota</taxon>
        <taxon>Metazoa</taxon>
        <taxon>Chordata</taxon>
        <taxon>Craniata</taxon>
        <taxon>Vertebrata</taxon>
        <taxon>Euteleostomi</taxon>
        <taxon>Actinopterygii</taxon>
        <taxon>Neopterygii</taxon>
        <taxon>Teleostei</taxon>
        <taxon>Protacanthopterygii</taxon>
        <taxon>Salmoniformes</taxon>
        <taxon>Salmonidae</taxon>
        <taxon>Salmoninae</taxon>
        <taxon>Oncorhynchus</taxon>
    </lineage>
</organism>
<proteinExistence type="predicted"/>
<evidence type="ECO:0000313" key="2">
    <source>
        <dbReference type="Ensembl" id="ENSOKIP00005087652.1"/>
    </source>
</evidence>
<dbReference type="Ensembl" id="ENSOKIT00005093724.1">
    <property type="protein sequence ID" value="ENSOKIP00005087652.1"/>
    <property type="gene ID" value="ENSOKIG00005038269.1"/>
</dbReference>
<dbReference type="GeneTree" id="ENSGT01150000287309"/>
<gene>
    <name evidence="2" type="primary">saxo4</name>
</gene>
<dbReference type="Pfam" id="PF15691">
    <property type="entry name" value="PPP1R32"/>
    <property type="match status" value="2"/>
</dbReference>
<accession>A0A8C7MXY2</accession>
<dbReference type="GO" id="GO:0019902">
    <property type="term" value="F:phosphatase binding"/>
    <property type="evidence" value="ECO:0007669"/>
    <property type="project" value="TreeGrafter"/>
</dbReference>
<protein>
    <submittedName>
        <fullName evidence="2">Stabilizer of axonemal microtubules 4</fullName>
    </submittedName>
</protein>
<feature type="region of interest" description="Disordered" evidence="1">
    <location>
        <begin position="120"/>
        <end position="140"/>
    </location>
</feature>
<reference evidence="2" key="2">
    <citation type="submission" date="2025-09" db="UniProtKB">
        <authorList>
            <consortium name="Ensembl"/>
        </authorList>
    </citation>
    <scope>IDENTIFICATION</scope>
</reference>
<feature type="region of interest" description="Disordered" evidence="1">
    <location>
        <begin position="34"/>
        <end position="55"/>
    </location>
</feature>
<name>A0A8C7MXY2_ONCKI</name>
<keyword evidence="3" id="KW-1185">Reference proteome</keyword>
<reference evidence="2" key="1">
    <citation type="submission" date="2025-08" db="UniProtKB">
        <authorList>
            <consortium name="Ensembl"/>
        </authorList>
    </citation>
    <scope>IDENTIFICATION</scope>
</reference>
<dbReference type="Proteomes" id="UP000694557">
    <property type="component" value="Unassembled WGS sequence"/>
</dbReference>